<dbReference type="FunFam" id="3.30.1330.30:FF:000008">
    <property type="entry name" value="Protein pelota homolog"/>
    <property type="match status" value="1"/>
</dbReference>
<dbReference type="SUPFAM" id="SSF55315">
    <property type="entry name" value="L30e-like"/>
    <property type="match status" value="1"/>
</dbReference>
<comment type="function">
    <text evidence="6">Component of the Pelota-HBS1L complex, a complex that recognizes stalled ribosomes and triggers the No-Go Decay (NGD) pathway. In the Pelota-HBS1L complex, pelo recognizes ribosomes stalled at the 3' end of an mRNA and engages stalled ribosomes by destabilizing mRNA in the mRNA channel.</text>
</comment>
<dbReference type="AlphaFoldDB" id="L8GL32"/>
<dbReference type="SMART" id="SM01194">
    <property type="entry name" value="eRF1_1"/>
    <property type="match status" value="1"/>
</dbReference>
<dbReference type="GO" id="GO:0005737">
    <property type="term" value="C:cytoplasm"/>
    <property type="evidence" value="ECO:0007669"/>
    <property type="project" value="UniProtKB-SubCell"/>
</dbReference>
<sequence>MRLLHRDIDRDGVGTITLLPEELEDMWHAYNLIAVGDHVRATTLRKVQQSSSTGSVKNERVRLTLTIAVENIDFEAEAGVLRLKGTNVSESQHVKMGAYHTIDLEMNRKFTLQKTEWDAIALERVETATNPARTADVAAVIMAEGLAQVCLITSSMTIVRQRVESTIPRKRKGSASLHDKALNKFYENVMQGILRHVNFEIIKCVIIASPGFVREQFFEYMNAEAIRRDIKLLIEHKSKFVLVHSSSGHKHSLKEVLSDPNVAPRLAETKAAGEVKALDEFFEMMRNDSDRAFYGYNDIVIADSRMAVQSLLLTDELFRASNIATRKKYVQLVESVREHGGDVKICSALHVSGEQLKQLGGVAAVLRFPLPDVGGDEESEEEEEGADKDGQSSSSEAEPKP</sequence>
<dbReference type="Proteomes" id="UP000011083">
    <property type="component" value="Unassembled WGS sequence"/>
</dbReference>
<dbReference type="InterPro" id="IPR058547">
    <property type="entry name" value="Pelota_N"/>
</dbReference>
<evidence type="ECO:0000313" key="10">
    <source>
        <dbReference type="Proteomes" id="UP000011083"/>
    </source>
</evidence>
<gene>
    <name evidence="9" type="ORF">ACA1_095560</name>
</gene>
<dbReference type="GeneID" id="14913485"/>
<name>L8GL32_ACACF</name>
<dbReference type="Pfam" id="PF03464">
    <property type="entry name" value="eRF1_2"/>
    <property type="match status" value="1"/>
</dbReference>
<dbReference type="VEuPathDB" id="AmoebaDB:ACA1_095560"/>
<evidence type="ECO:0000256" key="1">
    <source>
        <dbReference type="ARBA" id="ARBA00001968"/>
    </source>
</evidence>
<dbReference type="Gene3D" id="3.30.1330.30">
    <property type="match status" value="1"/>
</dbReference>
<evidence type="ECO:0000256" key="6">
    <source>
        <dbReference type="RuleBase" id="RU362019"/>
    </source>
</evidence>
<comment type="cofactor">
    <cofactor evidence="1 6">
        <name>a divalent metal cation</name>
        <dbReference type="ChEBI" id="CHEBI:60240"/>
    </cofactor>
</comment>
<feature type="compositionally biased region" description="Polar residues" evidence="7">
    <location>
        <begin position="391"/>
        <end position="401"/>
    </location>
</feature>
<keyword evidence="4 6" id="KW-0963">Cytoplasm</keyword>
<dbReference type="Gene3D" id="3.30.420.60">
    <property type="entry name" value="eRF1 domain 2"/>
    <property type="match status" value="1"/>
</dbReference>
<dbReference type="InterPro" id="IPR005142">
    <property type="entry name" value="eRF1_3"/>
</dbReference>
<dbReference type="GO" id="GO:0046872">
    <property type="term" value="F:metal ion binding"/>
    <property type="evidence" value="ECO:0007669"/>
    <property type="project" value="UniProtKB-KW"/>
</dbReference>
<reference evidence="9 10" key="1">
    <citation type="journal article" date="2013" name="Genome Biol.">
        <title>Genome of Acanthamoeba castellanii highlights extensive lateral gene transfer and early evolution of tyrosine kinase signaling.</title>
        <authorList>
            <person name="Clarke M."/>
            <person name="Lohan A.J."/>
            <person name="Liu B."/>
            <person name="Lagkouvardos I."/>
            <person name="Roy S."/>
            <person name="Zafar N."/>
            <person name="Bertelli C."/>
            <person name="Schilde C."/>
            <person name="Kianianmomeni A."/>
            <person name="Burglin T.R."/>
            <person name="Frech C."/>
            <person name="Turcotte B."/>
            <person name="Kopec K.O."/>
            <person name="Synnott J.M."/>
            <person name="Choo C."/>
            <person name="Paponov I."/>
            <person name="Finkler A."/>
            <person name="Soon Heng Tan C."/>
            <person name="Hutchins A.P."/>
            <person name="Weinmeier T."/>
            <person name="Rattei T."/>
            <person name="Chu J.S."/>
            <person name="Gimenez G."/>
            <person name="Irimia M."/>
            <person name="Rigden D.J."/>
            <person name="Fitzpatrick D.A."/>
            <person name="Lorenzo-Morales J."/>
            <person name="Bateman A."/>
            <person name="Chiu C.H."/>
            <person name="Tang P."/>
            <person name="Hegemann P."/>
            <person name="Fromm H."/>
            <person name="Raoult D."/>
            <person name="Greub G."/>
            <person name="Miranda-Saavedra D."/>
            <person name="Chen N."/>
            <person name="Nash P."/>
            <person name="Ginger M.L."/>
            <person name="Horn M."/>
            <person name="Schaap P."/>
            <person name="Caler L."/>
            <person name="Loftus B."/>
        </authorList>
    </citation>
    <scope>NUCLEOTIDE SEQUENCE [LARGE SCALE GENOMIC DNA]</scope>
    <source>
        <strain evidence="9 10">Neff</strain>
    </source>
</reference>
<dbReference type="PANTHER" id="PTHR10853:SF0">
    <property type="entry name" value="PROTEIN PELOTA HOMOLOG"/>
    <property type="match status" value="1"/>
</dbReference>
<dbReference type="EMBL" id="KB008103">
    <property type="protein sequence ID" value="ELR12906.1"/>
    <property type="molecule type" value="Genomic_DNA"/>
</dbReference>
<evidence type="ECO:0000259" key="8">
    <source>
        <dbReference type="SMART" id="SM01194"/>
    </source>
</evidence>
<keyword evidence="10" id="KW-1185">Reference proteome</keyword>
<dbReference type="GO" id="GO:0071025">
    <property type="term" value="P:RNA surveillance"/>
    <property type="evidence" value="ECO:0007669"/>
    <property type="project" value="InterPro"/>
</dbReference>
<dbReference type="FunFam" id="2.30.30.870:FF:000001">
    <property type="entry name" value="Protein pelota homolog"/>
    <property type="match status" value="1"/>
</dbReference>
<accession>L8GL32</accession>
<feature type="domain" description="eRF1/Pelota-like N-terminal" evidence="8">
    <location>
        <begin position="1"/>
        <end position="130"/>
    </location>
</feature>
<dbReference type="FunFam" id="3.30.420.60:FF:000002">
    <property type="entry name" value="Protein pelota homolog"/>
    <property type="match status" value="1"/>
</dbReference>
<keyword evidence="5 6" id="KW-0479">Metal-binding</keyword>
<dbReference type="InterPro" id="IPR029064">
    <property type="entry name" value="Ribosomal_eL30-like_sf"/>
</dbReference>
<evidence type="ECO:0000256" key="4">
    <source>
        <dbReference type="ARBA" id="ARBA00022490"/>
    </source>
</evidence>
<dbReference type="GO" id="GO:0070966">
    <property type="term" value="P:nuclear-transcribed mRNA catabolic process, no-go decay"/>
    <property type="evidence" value="ECO:0007669"/>
    <property type="project" value="InterPro"/>
</dbReference>
<dbReference type="InterPro" id="IPR042226">
    <property type="entry name" value="eFR1_2_sf"/>
</dbReference>
<evidence type="ECO:0000313" key="9">
    <source>
        <dbReference type="EMBL" id="ELR12906.1"/>
    </source>
</evidence>
<feature type="compositionally biased region" description="Acidic residues" evidence="7">
    <location>
        <begin position="374"/>
        <end position="386"/>
    </location>
</feature>
<dbReference type="STRING" id="1257118.L8GL32"/>
<comment type="similarity">
    <text evidence="3 6">Belongs to the eukaryotic release factor 1 family. Pelota subfamily.</text>
</comment>
<dbReference type="InterPro" id="IPR005141">
    <property type="entry name" value="eRF1_2"/>
</dbReference>
<evidence type="ECO:0000256" key="3">
    <source>
        <dbReference type="ARBA" id="ARBA00009504"/>
    </source>
</evidence>
<dbReference type="KEGG" id="acan:ACA1_095560"/>
<dbReference type="Pfam" id="PF26356">
    <property type="entry name" value="Pelota_N"/>
    <property type="match status" value="1"/>
</dbReference>
<dbReference type="Pfam" id="PF03465">
    <property type="entry name" value="eRF1_3"/>
    <property type="match status" value="1"/>
</dbReference>
<organism evidence="9 10">
    <name type="scientific">Acanthamoeba castellanii (strain ATCC 30010 / Neff)</name>
    <dbReference type="NCBI Taxonomy" id="1257118"/>
    <lineage>
        <taxon>Eukaryota</taxon>
        <taxon>Amoebozoa</taxon>
        <taxon>Discosea</taxon>
        <taxon>Longamoebia</taxon>
        <taxon>Centramoebida</taxon>
        <taxon>Acanthamoebidae</taxon>
        <taxon>Acanthamoeba</taxon>
    </lineage>
</organism>
<dbReference type="SUPFAM" id="SSF159065">
    <property type="entry name" value="Dom34/Pelota N-terminal domain-like"/>
    <property type="match status" value="1"/>
</dbReference>
<dbReference type="InterPro" id="IPR004405">
    <property type="entry name" value="TF_pelota"/>
</dbReference>
<evidence type="ECO:0000256" key="7">
    <source>
        <dbReference type="SAM" id="MobiDB-lite"/>
    </source>
</evidence>
<dbReference type="Gene3D" id="2.30.30.870">
    <property type="entry name" value="Pelota, domain A"/>
    <property type="match status" value="1"/>
</dbReference>
<dbReference type="GO" id="GO:0070481">
    <property type="term" value="P:nuclear-transcribed mRNA catabolic process, non-stop decay"/>
    <property type="evidence" value="ECO:0007669"/>
    <property type="project" value="InterPro"/>
</dbReference>
<comment type="subcellular location">
    <subcellularLocation>
        <location evidence="2 6">Cytoplasm</location>
    </subcellularLocation>
</comment>
<dbReference type="InterPro" id="IPR038069">
    <property type="entry name" value="Pelota/DOM34_N"/>
</dbReference>
<evidence type="ECO:0000256" key="2">
    <source>
        <dbReference type="ARBA" id="ARBA00004496"/>
    </source>
</evidence>
<evidence type="ECO:0000256" key="5">
    <source>
        <dbReference type="ARBA" id="ARBA00022723"/>
    </source>
</evidence>
<proteinExistence type="inferred from homology"/>
<feature type="region of interest" description="Disordered" evidence="7">
    <location>
        <begin position="370"/>
        <end position="401"/>
    </location>
</feature>
<dbReference type="OMA" id="DDLWHLK"/>
<dbReference type="OrthoDB" id="10249111at2759"/>
<protein>
    <recommendedName>
        <fullName evidence="6">Protein pelota homolog</fullName>
    </recommendedName>
</protein>
<dbReference type="GO" id="GO:0070651">
    <property type="term" value="P:nonfunctional rRNA decay"/>
    <property type="evidence" value="ECO:0007669"/>
    <property type="project" value="TreeGrafter"/>
</dbReference>
<dbReference type="NCBIfam" id="TIGR00111">
    <property type="entry name" value="pelota"/>
    <property type="match status" value="1"/>
</dbReference>
<dbReference type="PANTHER" id="PTHR10853">
    <property type="entry name" value="PELOTA"/>
    <property type="match status" value="1"/>
</dbReference>
<dbReference type="RefSeq" id="XP_004334919.1">
    <property type="nucleotide sequence ID" value="XM_004334871.1"/>
</dbReference>
<dbReference type="InterPro" id="IPR005140">
    <property type="entry name" value="eRF1_Pelota-like_N"/>
</dbReference>
<dbReference type="GO" id="GO:0032790">
    <property type="term" value="P:ribosome disassembly"/>
    <property type="evidence" value="ECO:0007669"/>
    <property type="project" value="TreeGrafter"/>
</dbReference>
<dbReference type="SUPFAM" id="SSF53137">
    <property type="entry name" value="Translational machinery components"/>
    <property type="match status" value="1"/>
</dbReference>